<name>A0AAE1YT70_9LAMI</name>
<gene>
    <name evidence="7" type="ORF">Salat_0728700</name>
</gene>
<evidence type="ECO:0000256" key="3">
    <source>
        <dbReference type="ARBA" id="ARBA00008845"/>
    </source>
</evidence>
<dbReference type="SMART" id="SM00667">
    <property type="entry name" value="LisH"/>
    <property type="match status" value="1"/>
</dbReference>
<dbReference type="Gene3D" id="2.130.10.10">
    <property type="entry name" value="YVTN repeat-like/Quinoprotein amine dehydrogenase"/>
    <property type="match status" value="1"/>
</dbReference>
<dbReference type="PANTHER" id="PTHR13129">
    <property type="entry name" value="VPRBP PROTEIN-RELATED"/>
    <property type="match status" value="1"/>
</dbReference>
<feature type="compositionally biased region" description="Acidic residues" evidence="6">
    <location>
        <begin position="1894"/>
        <end position="1904"/>
    </location>
</feature>
<reference evidence="7" key="2">
    <citation type="journal article" date="2024" name="Plant">
        <title>Genomic evolution and insights into agronomic trait innovations of Sesamum species.</title>
        <authorList>
            <person name="Miao H."/>
            <person name="Wang L."/>
            <person name="Qu L."/>
            <person name="Liu H."/>
            <person name="Sun Y."/>
            <person name="Le M."/>
            <person name="Wang Q."/>
            <person name="Wei S."/>
            <person name="Zheng Y."/>
            <person name="Lin W."/>
            <person name="Duan Y."/>
            <person name="Cao H."/>
            <person name="Xiong S."/>
            <person name="Wang X."/>
            <person name="Wei L."/>
            <person name="Li C."/>
            <person name="Ma Q."/>
            <person name="Ju M."/>
            <person name="Zhao R."/>
            <person name="Li G."/>
            <person name="Mu C."/>
            <person name="Tian Q."/>
            <person name="Mei H."/>
            <person name="Zhang T."/>
            <person name="Gao T."/>
            <person name="Zhang H."/>
        </authorList>
    </citation>
    <scope>NUCLEOTIDE SEQUENCE</scope>
    <source>
        <strain evidence="7">3651</strain>
    </source>
</reference>
<protein>
    <submittedName>
        <fullName evidence="7">DDB1- and CUL4-associated factor1</fullName>
    </submittedName>
</protein>
<feature type="compositionally biased region" description="Basic and acidic residues" evidence="6">
    <location>
        <begin position="411"/>
        <end position="431"/>
    </location>
</feature>
<feature type="compositionally biased region" description="Polar residues" evidence="6">
    <location>
        <begin position="928"/>
        <end position="946"/>
    </location>
</feature>
<comment type="pathway">
    <text evidence="2">Protein modification; protein ubiquitination.</text>
</comment>
<evidence type="ECO:0000256" key="5">
    <source>
        <dbReference type="ARBA" id="ARBA00023242"/>
    </source>
</evidence>
<proteinExistence type="inferred from homology"/>
<dbReference type="InterPro" id="IPR006594">
    <property type="entry name" value="LisH"/>
</dbReference>
<evidence type="ECO:0000313" key="7">
    <source>
        <dbReference type="EMBL" id="KAK4435652.1"/>
    </source>
</evidence>
<sequence length="1917" mass="209128">MEAPRDAESQPEREPSATAAEAPEEHQDQQEDDENEVLMAKAQSLMDKITANPENPSPNVLHALATILETQESRYMEDADHSSTNNGRSSHNVGRLGNLIRENDEFFELISSKILTESRYSVAVQAATTRLLFSCSLTWMYPHVFEDDVLANIRGWVMEEIPRSSGDDRNWKHDTGKRKTIDSEMLRTYSTALLAVCLASGGQLVEDVLTSGLSAKLMRYLRIRVLGDTSSNQKDGNPLIDNKSASNMTCPKAKEEGKGRLRQVTESSHSDVDTLKVHPNERDRDRDPVSLDDPDRDHERCVSRQACADECWGDEEPPDSMAVEVDACEAEAAGEEKSNVRDLRDSKTKPGGKSHREEDFDENVREDSSRRKTNRGFSRSRGKGRSSEGVSESEQGLTSPGSGSRSGLTRTVKDRSVTRNQDSRRVSDAKKGLGRNNADSFILERDDNDDCFQECKVGSKDFTDLVKKAVRAAEAEARAANAPAVAIRAAGDDAAELVKTAALEEYRNTNDEEAAVAAASRAASTVIDAADVVSLSRSSSNVGGDSENSKPTESEINEDITEFSIPDSYSLAKLREKFCIQCLVILGEYVEVLGPVLHEKGVDVCLALLQRSFKHKEASYSKILLPDILKLICALAAHRKFAALFVDRGGMQRLLGVQRNTQTFFGLSSCLFTIGSIQGIMERVCALPSNVVHQIVELALQLLECPQDHQARKNAALFFAAAFVFRAVIDAFDAQDGLQKLLSLLHDAASVRSGVPGPSNNSGALRNDRSPAEVLTSSEKQIAYHTCVALRQYFRAHLLLLVDSIRPTKNVRSAPHRKLGPALVRARWPVVDKFLSSNGHITMLELCQAPPVERYLHDLLQYALGVLQIVTLVPYSRKLIVNATLSNDRVGIAVILDAANGAGYVEPEIVEPALNVLINLVCPPPSISNKPSPTMQGQQASSNQTGNGSGMESRDRNAERNMSDRAVNIPSQNEPREQNGEPASVDRGGSSAVSSSVVASGLVGDRRISLGAGAGCAGLAAQLEQGYRQAREAVRANNGIKVLLQLLQPRMVTSPAALDCLRALTCRVLLGLARDDTIAHILTKLQVGKKLSELIRDSGSQTPGGEQNRWQAELAQVTIELIGVVTNSGRASTLAASDAATPTLRRIERAAIAAATPISYHSRELLLLIHEHLQASGLAESATTLLKEAKLTPLASLAPPSSLAHQASGQESSSVQIQWPSGRAPRGFLLDKSKLSPHQEDPTLRCDSAILSSRKKPLSSSAVHGYSKVPPKLEDSPVPSNSKTSFSLQKVSGAADAAGTPSVSIPKSGVDDIQIRTPIVLPMKRKLTDLKESGSASSAKRLNTGEHTLRSPGFTTPITIRRGGLQSDANLFCTPSSTPKDHHSRFVPNILSSDIDETQLTSSSQLGLLNDPQPSGAERLTLDSLVVQYLKHQHRQCPAPITTLPPLSLLHPHVCPEPRRSLDAPSNVTSRLSMREFRSMHGGIHGRRKDRQFVYSRFRPWRTCRDDTTALLTCVAFLGDPSRIAAGGHTGELKVFDSNSNNVLDSYTSHQSPVTLMQSHFSGESQLILSSSAMDVRLWDASSVSVGPKHSFEGIKAARFSNSGAMFAALRTDSSRREILLYDIHSCQLDLVLTDTSNHLSGRGHTYSHVHFSPSDSMLLWNGVLWDRRGSGPIHRFDQFTDYGGGGFHPAGNEVIINSEVWDLRNFRLLRSVPSLDQTVITFNASGDVIYAILRRNLEDVTSAFHTRRMKHPLFSAFRTVDAVNYSDIATIPVDRCVLDFATEPTDSFVGLITMDDQDEMYSSARVYEIGRRKPTDDDSDPDDAETEEEEDDEGDDDSILEADLDGDGDSDADDMSGDDDSISEFDDDEEEDDADFIMDGVDFDGGGILEIVTEGDEDDESEVLESYSSGDEDDLL</sequence>
<dbReference type="PROSITE" id="PS50896">
    <property type="entry name" value="LISH"/>
    <property type="match status" value="1"/>
</dbReference>
<evidence type="ECO:0000313" key="8">
    <source>
        <dbReference type="Proteomes" id="UP001293254"/>
    </source>
</evidence>
<reference evidence="7" key="1">
    <citation type="submission" date="2020-06" db="EMBL/GenBank/DDBJ databases">
        <authorList>
            <person name="Li T."/>
            <person name="Hu X."/>
            <person name="Zhang T."/>
            <person name="Song X."/>
            <person name="Zhang H."/>
            <person name="Dai N."/>
            <person name="Sheng W."/>
            <person name="Hou X."/>
            <person name="Wei L."/>
        </authorList>
    </citation>
    <scope>NUCLEOTIDE SEQUENCE</scope>
    <source>
        <strain evidence="7">3651</strain>
        <tissue evidence="7">Leaf</tissue>
    </source>
</reference>
<feature type="region of interest" description="Disordered" evidence="6">
    <location>
        <begin position="928"/>
        <end position="991"/>
    </location>
</feature>
<evidence type="ECO:0000256" key="1">
    <source>
        <dbReference type="ARBA" id="ARBA00004123"/>
    </source>
</evidence>
<comment type="subcellular location">
    <subcellularLocation>
        <location evidence="1">Nucleus</location>
    </subcellularLocation>
</comment>
<comment type="caution">
    <text evidence="7">The sequence shown here is derived from an EMBL/GenBank/DDBJ whole genome shotgun (WGS) entry which is preliminary data.</text>
</comment>
<comment type="similarity">
    <text evidence="3">Belongs to the VPRBP/DCAF1 family.</text>
</comment>
<dbReference type="GO" id="GO:0016567">
    <property type="term" value="P:protein ubiquitination"/>
    <property type="evidence" value="ECO:0007669"/>
    <property type="project" value="InterPro"/>
</dbReference>
<dbReference type="InterPro" id="IPR015943">
    <property type="entry name" value="WD40/YVTN_repeat-like_dom_sf"/>
</dbReference>
<dbReference type="GO" id="GO:0080008">
    <property type="term" value="C:Cul4-RING E3 ubiquitin ligase complex"/>
    <property type="evidence" value="ECO:0007669"/>
    <property type="project" value="TreeGrafter"/>
</dbReference>
<dbReference type="InterPro" id="IPR033270">
    <property type="entry name" value="VPRBP/DCAF1"/>
</dbReference>
<feature type="compositionally biased region" description="Acidic residues" evidence="6">
    <location>
        <begin position="1818"/>
        <end position="1877"/>
    </location>
</feature>
<evidence type="ECO:0000256" key="6">
    <source>
        <dbReference type="SAM" id="MobiDB-lite"/>
    </source>
</evidence>
<feature type="region of interest" description="Disordered" evidence="6">
    <location>
        <begin position="1260"/>
        <end position="1285"/>
    </location>
</feature>
<feature type="region of interest" description="Disordered" evidence="6">
    <location>
        <begin position="1"/>
        <end position="37"/>
    </location>
</feature>
<dbReference type="InterPro" id="IPR001680">
    <property type="entry name" value="WD40_rpt"/>
</dbReference>
<dbReference type="SUPFAM" id="SSF48371">
    <property type="entry name" value="ARM repeat"/>
    <property type="match status" value="1"/>
</dbReference>
<dbReference type="SMART" id="SM00320">
    <property type="entry name" value="WD40"/>
    <property type="match status" value="3"/>
</dbReference>
<dbReference type="FunFam" id="2.130.10.10:FF:000366">
    <property type="entry name" value="DDB1-and CUL4-associated factor homolog 1"/>
    <property type="match status" value="1"/>
</dbReference>
<dbReference type="SUPFAM" id="SSF50978">
    <property type="entry name" value="WD40 repeat-like"/>
    <property type="match status" value="1"/>
</dbReference>
<feature type="compositionally biased region" description="Polar residues" evidence="6">
    <location>
        <begin position="395"/>
        <end position="409"/>
    </location>
</feature>
<dbReference type="InterPro" id="IPR036322">
    <property type="entry name" value="WD40_repeat_dom_sf"/>
</dbReference>
<evidence type="ECO:0000256" key="2">
    <source>
        <dbReference type="ARBA" id="ARBA00004906"/>
    </source>
</evidence>
<keyword evidence="8" id="KW-1185">Reference proteome</keyword>
<feature type="compositionally biased region" description="Basic and acidic residues" evidence="6">
    <location>
        <begin position="1"/>
        <end position="15"/>
    </location>
</feature>
<dbReference type="PANTHER" id="PTHR13129:SF4">
    <property type="entry name" value="DDB1- AND CUL4-ASSOCIATED FACTOR 1"/>
    <property type="match status" value="1"/>
</dbReference>
<evidence type="ECO:0000256" key="4">
    <source>
        <dbReference type="ARBA" id="ARBA00022786"/>
    </source>
</evidence>
<feature type="region of interest" description="Disordered" evidence="6">
    <location>
        <begin position="330"/>
        <end position="438"/>
    </location>
</feature>
<keyword evidence="4" id="KW-0833">Ubl conjugation pathway</keyword>
<organism evidence="7 8">
    <name type="scientific">Sesamum alatum</name>
    <dbReference type="NCBI Taxonomy" id="300844"/>
    <lineage>
        <taxon>Eukaryota</taxon>
        <taxon>Viridiplantae</taxon>
        <taxon>Streptophyta</taxon>
        <taxon>Embryophyta</taxon>
        <taxon>Tracheophyta</taxon>
        <taxon>Spermatophyta</taxon>
        <taxon>Magnoliopsida</taxon>
        <taxon>eudicotyledons</taxon>
        <taxon>Gunneridae</taxon>
        <taxon>Pentapetalae</taxon>
        <taxon>asterids</taxon>
        <taxon>lamiids</taxon>
        <taxon>Lamiales</taxon>
        <taxon>Pedaliaceae</taxon>
        <taxon>Sesamum</taxon>
    </lineage>
</organism>
<accession>A0AAE1YT70</accession>
<feature type="compositionally biased region" description="Basic and acidic residues" evidence="6">
    <location>
        <begin position="268"/>
        <end position="300"/>
    </location>
</feature>
<dbReference type="EMBL" id="JACGWO010000002">
    <property type="protein sequence ID" value="KAK4435652.1"/>
    <property type="molecule type" value="Genomic_DNA"/>
</dbReference>
<feature type="compositionally biased region" description="Basic residues" evidence="6">
    <location>
        <begin position="371"/>
        <end position="384"/>
    </location>
</feature>
<keyword evidence="5" id="KW-0539">Nucleus</keyword>
<feature type="compositionally biased region" description="Basic and acidic residues" evidence="6">
    <location>
        <begin position="952"/>
        <end position="963"/>
    </location>
</feature>
<feature type="region of interest" description="Disordered" evidence="6">
    <location>
        <begin position="231"/>
        <end position="300"/>
    </location>
</feature>
<feature type="compositionally biased region" description="Basic and acidic residues" evidence="6">
    <location>
        <begin position="334"/>
        <end position="370"/>
    </location>
</feature>
<feature type="region of interest" description="Disordered" evidence="6">
    <location>
        <begin position="1807"/>
        <end position="1917"/>
    </location>
</feature>
<dbReference type="InterPro" id="IPR016024">
    <property type="entry name" value="ARM-type_fold"/>
</dbReference>
<dbReference type="Proteomes" id="UP001293254">
    <property type="component" value="Unassembled WGS sequence"/>
</dbReference>
<dbReference type="GO" id="GO:0005634">
    <property type="term" value="C:nucleus"/>
    <property type="evidence" value="ECO:0007669"/>
    <property type="project" value="UniProtKB-SubCell"/>
</dbReference>